<comment type="similarity">
    <text evidence="6">Belongs to the ABC-4 integral membrane protein family.</text>
</comment>
<name>A0A086ZGR4_9BIFI</name>
<dbReference type="Pfam" id="PF12704">
    <property type="entry name" value="MacB_PCD"/>
    <property type="match status" value="1"/>
</dbReference>
<keyword evidence="5 8" id="KW-0472">Membrane</keyword>
<feature type="coiled-coil region" evidence="7">
    <location>
        <begin position="457"/>
        <end position="544"/>
    </location>
</feature>
<keyword evidence="12" id="KW-1185">Reference proteome</keyword>
<reference evidence="11 12" key="1">
    <citation type="submission" date="2014-03" db="EMBL/GenBank/DDBJ databases">
        <title>Genomics of Bifidobacteria.</title>
        <authorList>
            <person name="Ventura M."/>
            <person name="Milani C."/>
            <person name="Lugli G.A."/>
        </authorList>
    </citation>
    <scope>NUCLEOTIDE SEQUENCE [LARGE SCALE GENOMIC DNA]</scope>
    <source>
        <strain evidence="11 12">DSM 22767</strain>
    </source>
</reference>
<feature type="domain" description="ABC3 transporter permease C-terminal" evidence="9">
    <location>
        <begin position="608"/>
        <end position="723"/>
    </location>
</feature>
<dbReference type="EMBL" id="JGYP01000002">
    <property type="protein sequence ID" value="KFI45714.1"/>
    <property type="molecule type" value="Genomic_DNA"/>
</dbReference>
<dbReference type="InterPro" id="IPR025857">
    <property type="entry name" value="MacB_PCD"/>
</dbReference>
<evidence type="ECO:0000259" key="10">
    <source>
        <dbReference type="Pfam" id="PF12704"/>
    </source>
</evidence>
<feature type="transmembrane region" description="Helical" evidence="8">
    <location>
        <begin position="650"/>
        <end position="679"/>
    </location>
</feature>
<feature type="coiled-coil region" evidence="7">
    <location>
        <begin position="352"/>
        <end position="386"/>
    </location>
</feature>
<evidence type="ECO:0000259" key="9">
    <source>
        <dbReference type="Pfam" id="PF02687"/>
    </source>
</evidence>
<feature type="coiled-coil region" evidence="7">
    <location>
        <begin position="264"/>
        <end position="312"/>
    </location>
</feature>
<feature type="transmembrane region" description="Helical" evidence="8">
    <location>
        <begin position="1061"/>
        <end position="1082"/>
    </location>
</feature>
<dbReference type="Proteomes" id="UP000029096">
    <property type="component" value="Unassembled WGS sequence"/>
</dbReference>
<evidence type="ECO:0000256" key="6">
    <source>
        <dbReference type="ARBA" id="ARBA00038076"/>
    </source>
</evidence>
<feature type="transmembrane region" description="Helical" evidence="8">
    <location>
        <begin position="1008"/>
        <end position="1027"/>
    </location>
</feature>
<comment type="caution">
    <text evidence="11">The sequence shown here is derived from an EMBL/GenBank/DDBJ whole genome shotgun (WGS) entry which is preliminary data.</text>
</comment>
<dbReference type="Pfam" id="PF02687">
    <property type="entry name" value="FtsX"/>
    <property type="match status" value="2"/>
</dbReference>
<evidence type="ECO:0000313" key="11">
    <source>
        <dbReference type="EMBL" id="KFI45714.1"/>
    </source>
</evidence>
<feature type="domain" description="MacB-like periplasmic core" evidence="10">
    <location>
        <begin position="778"/>
        <end position="967"/>
    </location>
</feature>
<dbReference type="STRING" id="1437606.BBOH_0515"/>
<dbReference type="eggNOG" id="COG1511">
    <property type="taxonomic scope" value="Bacteria"/>
</dbReference>
<evidence type="ECO:0000256" key="3">
    <source>
        <dbReference type="ARBA" id="ARBA00022692"/>
    </source>
</evidence>
<keyword evidence="3 8" id="KW-0812">Transmembrane</keyword>
<dbReference type="PANTHER" id="PTHR30287:SF1">
    <property type="entry name" value="INNER MEMBRANE PROTEIN"/>
    <property type="match status" value="1"/>
</dbReference>
<organism evidence="11 12">
    <name type="scientific">Bifidobacterium bohemicum DSM 22767</name>
    <dbReference type="NCBI Taxonomy" id="1437606"/>
    <lineage>
        <taxon>Bacteria</taxon>
        <taxon>Bacillati</taxon>
        <taxon>Actinomycetota</taxon>
        <taxon>Actinomycetes</taxon>
        <taxon>Bifidobacteriales</taxon>
        <taxon>Bifidobacteriaceae</taxon>
        <taxon>Bifidobacterium</taxon>
    </lineage>
</organism>
<evidence type="ECO:0000256" key="7">
    <source>
        <dbReference type="SAM" id="Coils"/>
    </source>
</evidence>
<feature type="domain" description="ABC3 transporter permease C-terminal" evidence="9">
    <location>
        <begin position="1011"/>
        <end position="1118"/>
    </location>
</feature>
<proteinExistence type="inferred from homology"/>
<dbReference type="InterPro" id="IPR003838">
    <property type="entry name" value="ABC3_permease_C"/>
</dbReference>
<feature type="transmembrane region" description="Helical" evidence="8">
    <location>
        <begin position="1097"/>
        <end position="1121"/>
    </location>
</feature>
<keyword evidence="2" id="KW-1003">Cell membrane</keyword>
<gene>
    <name evidence="11" type="ORF">BBOH_0515</name>
</gene>
<feature type="transmembrane region" description="Helical" evidence="8">
    <location>
        <begin position="699"/>
        <end position="719"/>
    </location>
</feature>
<feature type="transmembrane region" description="Helical" evidence="8">
    <location>
        <begin position="774"/>
        <end position="794"/>
    </location>
</feature>
<keyword evidence="7" id="KW-0175">Coiled coil</keyword>
<comment type="subcellular location">
    <subcellularLocation>
        <location evidence="1">Cell membrane</location>
        <topology evidence="1">Multi-pass membrane protein</topology>
    </subcellularLocation>
</comment>
<evidence type="ECO:0000256" key="5">
    <source>
        <dbReference type="ARBA" id="ARBA00023136"/>
    </source>
</evidence>
<accession>A0A086ZGR4</accession>
<evidence type="ECO:0000256" key="1">
    <source>
        <dbReference type="ARBA" id="ARBA00004651"/>
    </source>
</evidence>
<sequence>MPMTRFASKGSKRMLWHDIRLSFRKSLGRFLSIVLLVGLGSFALVGLNISGPDMRDTGNAYFAQHHLADLNVIGSYGLDKADREVIANAAGASHVEFGYLKDVVLRGTDESIRIYSAPKTVSTYNVVEGRLPRRADEVAIDNSHDKRYPIGSTVHITEKADALGRKVLRRGAYKVVGVTTSTEVLGTVNMGASTSGSGSLDGYMVVTPGAFKSDDSMIARITYTDLDGMHDHYSNAYNKRLERHRRQLNRDLARRPSVRFEGVRKQANSQIDEGKAQVKQAQDQFDSARSQLEDANKQLADGAAKIENAKSQLVSQTSAAQSQIAAGRAKVQSGQAQYDAGKRQYDSKASQVAAARAKVDEGYNRINQAQAQADASVAKLESAKKRYDDGIAALTRVQTTIQALQAKVTAGTITSAEQAELTALLAEHPAIGTEIQNTQTAQSAFIAGTYNPGMAQVSAARAQIAQKKAEVDAANAQVASGQTQLAEARSQLDASAAQLAQGRAAVASGQQQLASKQQQAQAQIDASQAELDQKTNEYNSKKAEFDKAEPGAKSEIAKAQKKLDDATAMLNAMEEPVYSIDSKREVPGSDGYKVYDSVSVIVDSLSRIFPYFMYFVAALVTFTTMTRFVEEERINAGTLKALGYSNSDVMAKFVVYGLTASLTGAALGILTGHVLLPIIVYNAYKVGFNVPRIQLGFHWPVTVLAVLLALLSAVLPAVISASRELRDKPAVLMLPKPPSAGSKILLERIPLIWNHLNFTHKVTARNIFRYKQRMFMTIFGVAGSVALLTAGFGVQGSISGISAHQFGDVMHYHLIAAENNHVTDSQRKAIQTRLKQEDIERSAPIRYEDVTKVAGRNDDKQDITLIVPEHTNDFNKYVELNTRVGHKPLELSRQGAVVSERFANLVGAKKGSVIEVKDSQGATRKIKVTGVCEMYLGHFIFMSPSAYSSAFNRDYEPNAHMVNLKNGSVDNTKRQSASFMKLGGIKGVVQNTTLITQIDVVVKALNQIMWVLIAVAVMLGLVILYNLTNLNVAERIRELSTIKVLGFYNGEVTMYIYRETILLSALGILAGYGFGALLQHYIITAVPPDNVMFDPAIAWPAFVVPLVVVTLITAVLGYFVYQRLKNVDMLAALKSVD</sequence>
<evidence type="ECO:0000313" key="12">
    <source>
        <dbReference type="Proteomes" id="UP000029096"/>
    </source>
</evidence>
<dbReference type="eggNOG" id="COG0577">
    <property type="taxonomic scope" value="Bacteria"/>
</dbReference>
<evidence type="ECO:0000256" key="4">
    <source>
        <dbReference type="ARBA" id="ARBA00022989"/>
    </source>
</evidence>
<protein>
    <submittedName>
        <fullName evidence="11">ABC transporter, permease protein</fullName>
    </submittedName>
</protein>
<dbReference type="AlphaFoldDB" id="A0A086ZGR4"/>
<keyword evidence="4 8" id="KW-1133">Transmembrane helix</keyword>
<dbReference type="InterPro" id="IPR038766">
    <property type="entry name" value="Membrane_comp_ABC_pdt"/>
</dbReference>
<dbReference type="PANTHER" id="PTHR30287">
    <property type="entry name" value="MEMBRANE COMPONENT OF PREDICTED ABC SUPERFAMILY METABOLITE UPTAKE TRANSPORTER"/>
    <property type="match status" value="1"/>
</dbReference>
<dbReference type="Gene3D" id="1.10.287.1490">
    <property type="match status" value="1"/>
</dbReference>
<evidence type="ECO:0000256" key="8">
    <source>
        <dbReference type="SAM" id="Phobius"/>
    </source>
</evidence>
<evidence type="ECO:0000256" key="2">
    <source>
        <dbReference type="ARBA" id="ARBA00022475"/>
    </source>
</evidence>
<dbReference type="GO" id="GO:0005886">
    <property type="term" value="C:plasma membrane"/>
    <property type="evidence" value="ECO:0007669"/>
    <property type="project" value="UniProtKB-SubCell"/>
</dbReference>
<feature type="transmembrane region" description="Helical" evidence="8">
    <location>
        <begin position="608"/>
        <end position="629"/>
    </location>
</feature>